<evidence type="ECO:0000313" key="5">
    <source>
        <dbReference type="EMBL" id="KAF8398841.1"/>
    </source>
</evidence>
<protein>
    <submittedName>
        <fullName evidence="5">Uncharacterized protein</fullName>
    </submittedName>
</protein>
<dbReference type="Pfam" id="PF00854">
    <property type="entry name" value="PTR2"/>
    <property type="match status" value="1"/>
</dbReference>
<dbReference type="AlphaFoldDB" id="A0A834Z7V7"/>
<name>A0A834Z7V7_TETSI</name>
<keyword evidence="6" id="KW-1185">Reference proteome</keyword>
<evidence type="ECO:0000256" key="3">
    <source>
        <dbReference type="ARBA" id="ARBA00022989"/>
    </source>
</evidence>
<evidence type="ECO:0000256" key="2">
    <source>
        <dbReference type="ARBA" id="ARBA00022692"/>
    </source>
</evidence>
<keyword evidence="2" id="KW-0812">Transmembrane</keyword>
<evidence type="ECO:0000256" key="1">
    <source>
        <dbReference type="ARBA" id="ARBA00004141"/>
    </source>
</evidence>
<dbReference type="Proteomes" id="UP000655225">
    <property type="component" value="Unassembled WGS sequence"/>
</dbReference>
<dbReference type="InterPro" id="IPR000109">
    <property type="entry name" value="POT_fam"/>
</dbReference>
<dbReference type="GO" id="GO:0016020">
    <property type="term" value="C:membrane"/>
    <property type="evidence" value="ECO:0007669"/>
    <property type="project" value="UniProtKB-SubCell"/>
</dbReference>
<evidence type="ECO:0000313" key="6">
    <source>
        <dbReference type="Proteomes" id="UP000655225"/>
    </source>
</evidence>
<dbReference type="Gene3D" id="1.20.1250.20">
    <property type="entry name" value="MFS general substrate transporter like domains"/>
    <property type="match status" value="1"/>
</dbReference>
<accession>A0A834Z7V7</accession>
<sequence length="103" mass="11439">MGITIASFFSGTPLYRFQKPRGSPLTRMCQVLVASFRKWNVEVPHDSSLLYELPDKNSAIKGSRKLEHSDELKCLDKAAVVSNLEVKSGDLSNPKCKSCALRP</sequence>
<comment type="caution">
    <text evidence="5">The sequence shown here is derived from an EMBL/GenBank/DDBJ whole genome shotgun (WGS) entry which is preliminary data.</text>
</comment>
<dbReference type="OMA" id="FWISTSM"/>
<dbReference type="EMBL" id="JABCRI010000010">
    <property type="protein sequence ID" value="KAF8398841.1"/>
    <property type="molecule type" value="Genomic_DNA"/>
</dbReference>
<keyword evidence="3" id="KW-1133">Transmembrane helix</keyword>
<dbReference type="GO" id="GO:0022857">
    <property type="term" value="F:transmembrane transporter activity"/>
    <property type="evidence" value="ECO:0007669"/>
    <property type="project" value="InterPro"/>
</dbReference>
<reference evidence="5 6" key="1">
    <citation type="submission" date="2020-04" db="EMBL/GenBank/DDBJ databases">
        <title>Plant Genome Project.</title>
        <authorList>
            <person name="Zhang R.-G."/>
        </authorList>
    </citation>
    <scope>NUCLEOTIDE SEQUENCE [LARGE SCALE GENOMIC DNA]</scope>
    <source>
        <strain evidence="5">YNK0</strain>
        <tissue evidence="5">Leaf</tissue>
    </source>
</reference>
<comment type="subcellular location">
    <subcellularLocation>
        <location evidence="1">Membrane</location>
        <topology evidence="1">Multi-pass membrane protein</topology>
    </subcellularLocation>
</comment>
<dbReference type="InterPro" id="IPR036259">
    <property type="entry name" value="MFS_trans_sf"/>
</dbReference>
<dbReference type="OrthoDB" id="8904098at2759"/>
<organism evidence="5 6">
    <name type="scientific">Tetracentron sinense</name>
    <name type="common">Spur-leaf</name>
    <dbReference type="NCBI Taxonomy" id="13715"/>
    <lineage>
        <taxon>Eukaryota</taxon>
        <taxon>Viridiplantae</taxon>
        <taxon>Streptophyta</taxon>
        <taxon>Embryophyta</taxon>
        <taxon>Tracheophyta</taxon>
        <taxon>Spermatophyta</taxon>
        <taxon>Magnoliopsida</taxon>
        <taxon>Trochodendrales</taxon>
        <taxon>Trochodendraceae</taxon>
        <taxon>Tetracentron</taxon>
    </lineage>
</organism>
<keyword evidence="4" id="KW-0472">Membrane</keyword>
<gene>
    <name evidence="5" type="ORF">HHK36_014704</name>
</gene>
<proteinExistence type="predicted"/>
<evidence type="ECO:0000256" key="4">
    <source>
        <dbReference type="ARBA" id="ARBA00023136"/>
    </source>
</evidence>